<dbReference type="PROSITE" id="PS51257">
    <property type="entry name" value="PROKAR_LIPOPROTEIN"/>
    <property type="match status" value="1"/>
</dbReference>
<keyword evidence="8" id="KW-1185">Reference proteome</keyword>
<evidence type="ECO:0000256" key="4">
    <source>
        <dbReference type="ARBA" id="ARBA00023139"/>
    </source>
</evidence>
<dbReference type="Gene3D" id="3.40.190.10">
    <property type="entry name" value="Periplasmic binding protein-like II"/>
    <property type="match status" value="1"/>
</dbReference>
<protein>
    <submittedName>
        <fullName evidence="7">ABC transporter substrate-binding protein</fullName>
    </submittedName>
</protein>
<proteinExistence type="predicted"/>
<dbReference type="RefSeq" id="WP_128213412.1">
    <property type="nucleotide sequence ID" value="NZ_CP025746.1"/>
</dbReference>
<evidence type="ECO:0000256" key="3">
    <source>
        <dbReference type="ARBA" id="ARBA00023136"/>
    </source>
</evidence>
<dbReference type="KEGG" id="cmah:C1I91_13815"/>
<reference evidence="7 8" key="1">
    <citation type="submission" date="2018-01" db="EMBL/GenBank/DDBJ databases">
        <title>Genome Sequencing and Assembly of Anaerobacter polyendosporus strain CT4.</title>
        <authorList>
            <person name="Tachaapaikoon C."/>
            <person name="Sutheeworapong S."/>
            <person name="Jenjaroenpun P."/>
            <person name="Wongsurawat T."/>
            <person name="Nookeaw I."/>
            <person name="Cheawchanlertfa P."/>
            <person name="Kosugi A."/>
            <person name="Cheevadhanarak S."/>
            <person name="Ratanakhanokchai K."/>
        </authorList>
    </citation>
    <scope>NUCLEOTIDE SEQUENCE [LARGE SCALE GENOMIC DNA]</scope>
    <source>
        <strain evidence="7 8">CT4</strain>
    </source>
</reference>
<evidence type="ECO:0000256" key="1">
    <source>
        <dbReference type="ARBA" id="ARBA00022475"/>
    </source>
</evidence>
<evidence type="ECO:0000256" key="6">
    <source>
        <dbReference type="SAM" id="SignalP"/>
    </source>
</evidence>
<evidence type="ECO:0000256" key="2">
    <source>
        <dbReference type="ARBA" id="ARBA00022729"/>
    </source>
</evidence>
<dbReference type="EMBL" id="CP025746">
    <property type="protein sequence ID" value="QAA32626.1"/>
    <property type="molecule type" value="Genomic_DNA"/>
</dbReference>
<dbReference type="PANTHER" id="PTHR43649:SF33">
    <property type="entry name" value="POLYGALACTURONAN_RHAMNOGALACTURONAN-BINDING PROTEIN YTCQ"/>
    <property type="match status" value="1"/>
</dbReference>
<keyword evidence="4" id="KW-0564">Palmitate</keyword>
<dbReference type="AlphaFoldDB" id="A0A3R5X257"/>
<gene>
    <name evidence="7" type="ORF">C1I91_13815</name>
</gene>
<keyword evidence="2 6" id="KW-0732">Signal</keyword>
<name>A0A3R5X257_9CLOT</name>
<dbReference type="PANTHER" id="PTHR43649">
    <property type="entry name" value="ARABINOSE-BINDING PROTEIN-RELATED"/>
    <property type="match status" value="1"/>
</dbReference>
<feature type="chain" id="PRO_5039212837" evidence="6">
    <location>
        <begin position="18"/>
        <end position="443"/>
    </location>
</feature>
<organism evidence="7 8">
    <name type="scientific">Clostridium manihotivorum</name>
    <dbReference type="NCBI Taxonomy" id="2320868"/>
    <lineage>
        <taxon>Bacteria</taxon>
        <taxon>Bacillati</taxon>
        <taxon>Bacillota</taxon>
        <taxon>Clostridia</taxon>
        <taxon>Eubacteriales</taxon>
        <taxon>Clostridiaceae</taxon>
        <taxon>Clostridium</taxon>
    </lineage>
</organism>
<keyword evidence="1" id="KW-1003">Cell membrane</keyword>
<sequence length="443" mass="48913">MKFLKLFVKLALTTTIAGTMLVGCGGSSQKTKTASTGVDASGTTHMEMWTFVELHAQFYKEMQELWNKENPTKKLDIKFTVLPYDDMHNKLQTSLLSGKGAPDMCDVELGKFANFLKGDPQIVPLNDAIEPYKSKLVQARLDIYTKDGNIYGAPTHVGATVAFYNKELLEKAGIDYTKIITWDDFKAAGEKYYKATGKYLGTADTADLWQVNALLAQQGSDLTDASGKPKVNTPEMVKALTMLKDLQKSKAIATVPGGNPDSEQAYGAFNKGDYACAIMPMWQMSRYTSYMKDLSGKIGIAPVPVFEKGEPRSVGGGGTGTVVTKTAKNVDLAKAFLTYAKLSDEGATRIWQKLGFDPVNTDIWSKNDITHDPNNTYVKYFVNNPFDVLNDIKNEVKVIKVNAAYPTINNTFATVTLNNIFESNKDIKQELDDAQKQIENELK</sequence>
<evidence type="ECO:0000313" key="8">
    <source>
        <dbReference type="Proteomes" id="UP000286268"/>
    </source>
</evidence>
<keyword evidence="3" id="KW-0472">Membrane</keyword>
<evidence type="ECO:0000256" key="5">
    <source>
        <dbReference type="ARBA" id="ARBA00023288"/>
    </source>
</evidence>
<dbReference type="InterPro" id="IPR006059">
    <property type="entry name" value="SBP"/>
</dbReference>
<dbReference type="Pfam" id="PF01547">
    <property type="entry name" value="SBP_bac_1"/>
    <property type="match status" value="1"/>
</dbReference>
<dbReference type="OrthoDB" id="9764112at2"/>
<accession>A0A3R5X257</accession>
<dbReference type="SUPFAM" id="SSF53850">
    <property type="entry name" value="Periplasmic binding protein-like II"/>
    <property type="match status" value="1"/>
</dbReference>
<keyword evidence="5" id="KW-0449">Lipoprotein</keyword>
<feature type="signal peptide" evidence="6">
    <location>
        <begin position="1"/>
        <end position="17"/>
    </location>
</feature>
<dbReference type="Proteomes" id="UP000286268">
    <property type="component" value="Chromosome"/>
</dbReference>
<evidence type="ECO:0000313" key="7">
    <source>
        <dbReference type="EMBL" id="QAA32626.1"/>
    </source>
</evidence>
<dbReference type="InterPro" id="IPR050490">
    <property type="entry name" value="Bact_solute-bd_prot1"/>
</dbReference>